<keyword evidence="2" id="KW-0813">Transport</keyword>
<dbReference type="Gene3D" id="2.70.130.10">
    <property type="entry name" value="Mannose-6-phosphate receptor binding domain"/>
    <property type="match status" value="1"/>
</dbReference>
<evidence type="ECO:0000256" key="6">
    <source>
        <dbReference type="ARBA" id="ARBA00023136"/>
    </source>
</evidence>
<evidence type="ECO:0000256" key="3">
    <source>
        <dbReference type="ARBA" id="ARBA00022692"/>
    </source>
</evidence>
<dbReference type="GO" id="GO:0010008">
    <property type="term" value="C:endosome membrane"/>
    <property type="evidence" value="ECO:0007669"/>
    <property type="project" value="UniProtKB-SubCell"/>
</dbReference>
<name>A0A8I2Z0S1_9AGAM</name>
<proteinExistence type="predicted"/>
<comment type="subcellular location">
    <subcellularLocation>
        <location evidence="1">Endomembrane system</location>
    </subcellularLocation>
</comment>
<feature type="transmembrane region" description="Helical" evidence="10">
    <location>
        <begin position="176"/>
        <end position="202"/>
    </location>
</feature>
<keyword evidence="3 10" id="KW-0812">Transmembrane</keyword>
<evidence type="ECO:0000313" key="13">
    <source>
        <dbReference type="EMBL" id="KAG6380582.1"/>
    </source>
</evidence>
<organism evidence="13 14">
    <name type="scientific">Boletus reticuloceps</name>
    <dbReference type="NCBI Taxonomy" id="495285"/>
    <lineage>
        <taxon>Eukaryota</taxon>
        <taxon>Fungi</taxon>
        <taxon>Dikarya</taxon>
        <taxon>Basidiomycota</taxon>
        <taxon>Agaricomycotina</taxon>
        <taxon>Agaricomycetes</taxon>
        <taxon>Agaricomycetidae</taxon>
        <taxon>Boletales</taxon>
        <taxon>Boletineae</taxon>
        <taxon>Boletaceae</taxon>
        <taxon>Boletoideae</taxon>
        <taxon>Boletus</taxon>
    </lineage>
</organism>
<evidence type="ECO:0000256" key="10">
    <source>
        <dbReference type="SAM" id="Phobius"/>
    </source>
</evidence>
<feature type="compositionally biased region" description="Basic and acidic residues" evidence="9">
    <location>
        <begin position="278"/>
        <end position="291"/>
    </location>
</feature>
<evidence type="ECO:0000256" key="11">
    <source>
        <dbReference type="SAM" id="SignalP"/>
    </source>
</evidence>
<dbReference type="AlphaFoldDB" id="A0A8I2Z0S1"/>
<gene>
    <name evidence="13" type="ORF">JVT61DRAFT_4946</name>
</gene>
<dbReference type="Proteomes" id="UP000683000">
    <property type="component" value="Unassembled WGS sequence"/>
</dbReference>
<dbReference type="InterPro" id="IPR009011">
    <property type="entry name" value="Man6P_isomerase_rcpt-bd_dom_sf"/>
</dbReference>
<feature type="signal peptide" evidence="11">
    <location>
        <begin position="1"/>
        <end position="20"/>
    </location>
</feature>
<evidence type="ECO:0000259" key="12">
    <source>
        <dbReference type="PROSITE" id="PS51914"/>
    </source>
</evidence>
<evidence type="ECO:0000313" key="14">
    <source>
        <dbReference type="Proteomes" id="UP000683000"/>
    </source>
</evidence>
<evidence type="ECO:0000256" key="5">
    <source>
        <dbReference type="ARBA" id="ARBA00022989"/>
    </source>
</evidence>
<accession>A0A8I2Z0S1</accession>
<feature type="chain" id="PRO_5034731082" evidence="11">
    <location>
        <begin position="21"/>
        <end position="291"/>
    </location>
</feature>
<evidence type="ECO:0000256" key="8">
    <source>
        <dbReference type="ARBA" id="ARBA00023180"/>
    </source>
</evidence>
<keyword evidence="8" id="KW-0325">Glycoprotein</keyword>
<evidence type="ECO:0000256" key="1">
    <source>
        <dbReference type="ARBA" id="ARBA00004308"/>
    </source>
</evidence>
<dbReference type="InterPro" id="IPR044865">
    <property type="entry name" value="MRH_dom"/>
</dbReference>
<dbReference type="PANTHER" id="PTHR15071:SF0">
    <property type="entry name" value="MANNOSE 6-PHOSPHATE RECEPTOR-LIKE PROTEIN 1"/>
    <property type="match status" value="1"/>
</dbReference>
<keyword evidence="7" id="KW-1015">Disulfide bond</keyword>
<dbReference type="InterPro" id="IPR028927">
    <property type="entry name" value="Man-6-P_rcpt"/>
</dbReference>
<keyword evidence="6 10" id="KW-0472">Membrane</keyword>
<dbReference type="OrthoDB" id="4504960at2759"/>
<dbReference type="GO" id="GO:0000139">
    <property type="term" value="C:Golgi membrane"/>
    <property type="evidence" value="ECO:0007669"/>
    <property type="project" value="UniProtKB-SubCell"/>
</dbReference>
<keyword evidence="5 10" id="KW-1133">Transmembrane helix</keyword>
<dbReference type="PANTHER" id="PTHR15071">
    <property type="entry name" value="MANNOSE-6-PHOSPHATE RECEPTOR FAMILY MEMBER"/>
    <property type="match status" value="1"/>
</dbReference>
<protein>
    <submittedName>
        <fullName evidence="13">Mannose-6-phosphate receptor binding domain-containing protein</fullName>
    </submittedName>
</protein>
<evidence type="ECO:0000256" key="7">
    <source>
        <dbReference type="ARBA" id="ARBA00023157"/>
    </source>
</evidence>
<dbReference type="Pfam" id="PF02157">
    <property type="entry name" value="Man-6-P_recep"/>
    <property type="match status" value="1"/>
</dbReference>
<keyword evidence="4 11" id="KW-0732">Signal</keyword>
<evidence type="ECO:0000256" key="4">
    <source>
        <dbReference type="ARBA" id="ARBA00022729"/>
    </source>
</evidence>
<comment type="caution">
    <text evidence="13">The sequence shown here is derived from an EMBL/GenBank/DDBJ whole genome shotgun (WGS) entry which is preliminary data.</text>
</comment>
<evidence type="ECO:0000256" key="2">
    <source>
        <dbReference type="ARBA" id="ARBA00022448"/>
    </source>
</evidence>
<sequence length="291" mass="32986">MLSYWWRLGLLLVLPSAIFAEEKPCTVHDSANNYYDLNPLRTSKDHQFETDGGHTVYLNLCGGIKTKPWKTGLDDSHIDIAGLVRRDRGDFVIGLVNTTLEVKDGGLMLRQSQGSPCTGMEDERGSSTILFICDMSVYSAGKPVLLDSWPSEEDRACHYEFEWRTHYACPVGERGFFGGLIVFLTISTIIFLMAFMVISTIYNRFVLRQRGFDQLPKFTFGHAREVWEVSSEFVHALVDYVAAAWNTRPSGFRNVNSASHHWTSRDEEEALRSSDPLEPNREYAHGTEEGD</sequence>
<keyword evidence="13" id="KW-0675">Receptor</keyword>
<dbReference type="SUPFAM" id="SSF50911">
    <property type="entry name" value="Mannose 6-phosphate receptor domain"/>
    <property type="match status" value="1"/>
</dbReference>
<feature type="region of interest" description="Disordered" evidence="9">
    <location>
        <begin position="265"/>
        <end position="291"/>
    </location>
</feature>
<reference evidence="13" key="1">
    <citation type="submission" date="2021-03" db="EMBL/GenBank/DDBJ databases">
        <title>Evolutionary innovations through gain and loss of genes in the ectomycorrhizal Boletales.</title>
        <authorList>
            <person name="Wu G."/>
            <person name="Miyauchi S."/>
            <person name="Morin E."/>
            <person name="Yang Z.-L."/>
            <person name="Xu J."/>
            <person name="Martin F.M."/>
        </authorList>
    </citation>
    <scope>NUCLEOTIDE SEQUENCE</scope>
    <source>
        <strain evidence="13">BR01</strain>
    </source>
</reference>
<dbReference type="EMBL" id="JAGFBS010000002">
    <property type="protein sequence ID" value="KAG6380582.1"/>
    <property type="molecule type" value="Genomic_DNA"/>
</dbReference>
<dbReference type="PROSITE" id="PS51914">
    <property type="entry name" value="MRH"/>
    <property type="match status" value="1"/>
</dbReference>
<feature type="domain" description="MRH" evidence="12">
    <location>
        <begin position="23"/>
        <end position="171"/>
    </location>
</feature>
<keyword evidence="14" id="KW-1185">Reference proteome</keyword>
<evidence type="ECO:0000256" key="9">
    <source>
        <dbReference type="SAM" id="MobiDB-lite"/>
    </source>
</evidence>